<dbReference type="GO" id="GO:0012505">
    <property type="term" value="C:endomembrane system"/>
    <property type="evidence" value="ECO:0007669"/>
    <property type="project" value="TreeGrafter"/>
</dbReference>
<dbReference type="Gene3D" id="3.30.40.10">
    <property type="entry name" value="Zinc/RING finger domain, C3HC4 (zinc finger)"/>
    <property type="match status" value="1"/>
</dbReference>
<dbReference type="PANTHER" id="PTHR22763">
    <property type="entry name" value="RING ZINC FINGER PROTEIN"/>
    <property type="match status" value="1"/>
</dbReference>
<dbReference type="EMBL" id="CDQK01000003">
    <property type="protein sequence ID" value="CEP22872.1"/>
    <property type="molecule type" value="Genomic_DNA"/>
</dbReference>
<dbReference type="Proteomes" id="UP000038830">
    <property type="component" value="Unassembled WGS sequence"/>
</dbReference>
<evidence type="ECO:0000313" key="14">
    <source>
        <dbReference type="Proteomes" id="UP000038830"/>
    </source>
</evidence>
<keyword evidence="3" id="KW-0808">Transferase</keyword>
<sequence length="353" mass="41385">MEQNNTKSGLYAIVGVSIFRKLLQELHLYPCDTTDIRSLSFQPLNDVCDKLTIWHFLLIIFVLLARVLKWIVFGDVVLTPLELTTIREKFNYTLFEFVCGLLIFRNSQAESIGICDVCHYALLFASLLVLKSFHHLCDIRVEKLREGSSNRPLLYGIITLVGTDLLIFWQATNFKQTSLFMIFGYETLNLLPLIMHTLFQYKLKSSSRSRPYPQLHSYTVLLMELLMTVLRLSLFCLYTVMFNNNLTTYPVHVMPSAYKCFRLMLKNLRRLIKFKRQEYKFRRFDKLPRFESDDDLKEIRCFCLEELAKDDDITQLPCGHLFHHECVKWWLIKSETCPLCRDELAGSAVQRAG</sequence>
<evidence type="ECO:0000256" key="8">
    <source>
        <dbReference type="ARBA" id="ARBA00022989"/>
    </source>
</evidence>
<evidence type="ECO:0000313" key="13">
    <source>
        <dbReference type="EMBL" id="CEP22872.1"/>
    </source>
</evidence>
<evidence type="ECO:0000256" key="1">
    <source>
        <dbReference type="ARBA" id="ARBA00004127"/>
    </source>
</evidence>
<gene>
    <name evidence="13" type="ORF">BN1211_3331</name>
</gene>
<feature type="transmembrane region" description="Helical" evidence="11">
    <location>
        <begin position="53"/>
        <end position="78"/>
    </location>
</feature>
<keyword evidence="9 11" id="KW-0472">Membrane</keyword>
<comment type="pathway">
    <text evidence="2">Protein modification; protein ubiquitination.</text>
</comment>
<reference evidence="14" key="1">
    <citation type="journal article" date="2015" name="J. Biotechnol.">
        <title>The structure of the Cyberlindnera jadinii genome and its relation to Candida utilis analyzed by the occurrence of single nucleotide polymorphisms.</title>
        <authorList>
            <person name="Rupp O."/>
            <person name="Brinkrolf K."/>
            <person name="Buerth C."/>
            <person name="Kunigo M."/>
            <person name="Schneider J."/>
            <person name="Jaenicke S."/>
            <person name="Goesmann A."/>
            <person name="Puehler A."/>
            <person name="Jaeger K.-E."/>
            <person name="Ernst J.F."/>
        </authorList>
    </citation>
    <scope>NUCLEOTIDE SEQUENCE [LARGE SCALE GENOMIC DNA]</scope>
    <source>
        <strain evidence="14">ATCC 18201 / CBS 1600 / BCRC 20928 / JCM 3617 / NBRC 0987 / NRRL Y-1542</strain>
    </source>
</reference>
<keyword evidence="4 11" id="KW-0812">Transmembrane</keyword>
<keyword evidence="7" id="KW-0862">Zinc</keyword>
<dbReference type="GO" id="GO:0008270">
    <property type="term" value="F:zinc ion binding"/>
    <property type="evidence" value="ECO:0007669"/>
    <property type="project" value="UniProtKB-KW"/>
</dbReference>
<dbReference type="GO" id="GO:0061630">
    <property type="term" value="F:ubiquitin protein ligase activity"/>
    <property type="evidence" value="ECO:0007669"/>
    <property type="project" value="TreeGrafter"/>
</dbReference>
<dbReference type="SUPFAM" id="SSF57850">
    <property type="entry name" value="RING/U-box"/>
    <property type="match status" value="1"/>
</dbReference>
<feature type="transmembrane region" description="Helical" evidence="11">
    <location>
        <begin position="178"/>
        <end position="199"/>
    </location>
</feature>
<evidence type="ECO:0000256" key="3">
    <source>
        <dbReference type="ARBA" id="ARBA00022679"/>
    </source>
</evidence>
<feature type="transmembrane region" description="Helical" evidence="11">
    <location>
        <begin position="153"/>
        <end position="172"/>
    </location>
</feature>
<dbReference type="Pfam" id="PF13639">
    <property type="entry name" value="zf-RING_2"/>
    <property type="match status" value="1"/>
</dbReference>
<dbReference type="PROSITE" id="PS50089">
    <property type="entry name" value="ZF_RING_2"/>
    <property type="match status" value="1"/>
</dbReference>
<dbReference type="PANTHER" id="PTHR22763:SF183">
    <property type="entry name" value="RING-TYPE DOMAIN-CONTAINING PROTEIN"/>
    <property type="match status" value="1"/>
</dbReference>
<dbReference type="AlphaFoldDB" id="A0A0H5C508"/>
<dbReference type="Pfam" id="PF25563">
    <property type="entry name" value="TPR_SYVN1_N"/>
    <property type="match status" value="1"/>
</dbReference>
<evidence type="ECO:0000256" key="7">
    <source>
        <dbReference type="ARBA" id="ARBA00022833"/>
    </source>
</evidence>
<organism evidence="13 14">
    <name type="scientific">Cyberlindnera jadinii (strain ATCC 18201 / CBS 1600 / BCRC 20928 / JCM 3617 / NBRC 0987 / NRRL Y-1542)</name>
    <name type="common">Torula yeast</name>
    <name type="synonym">Candida utilis</name>
    <dbReference type="NCBI Taxonomy" id="983966"/>
    <lineage>
        <taxon>Eukaryota</taxon>
        <taxon>Fungi</taxon>
        <taxon>Dikarya</taxon>
        <taxon>Ascomycota</taxon>
        <taxon>Saccharomycotina</taxon>
        <taxon>Saccharomycetes</taxon>
        <taxon>Phaffomycetales</taxon>
        <taxon>Phaffomycetaceae</taxon>
        <taxon>Cyberlindnera</taxon>
    </lineage>
</organism>
<dbReference type="InterPro" id="IPR057992">
    <property type="entry name" value="TPR_SYVN1_N"/>
</dbReference>
<protein>
    <recommendedName>
        <fullName evidence="12">RING-type domain-containing protein</fullName>
    </recommendedName>
</protein>
<evidence type="ECO:0000256" key="6">
    <source>
        <dbReference type="ARBA" id="ARBA00022771"/>
    </source>
</evidence>
<evidence type="ECO:0000256" key="10">
    <source>
        <dbReference type="PROSITE-ProRule" id="PRU00175"/>
    </source>
</evidence>
<feature type="domain" description="RING-type" evidence="12">
    <location>
        <begin position="303"/>
        <end position="341"/>
    </location>
</feature>
<dbReference type="InterPro" id="IPR050731">
    <property type="entry name" value="HRD1_E3_ubiq-ligases"/>
</dbReference>
<proteinExistence type="predicted"/>
<evidence type="ECO:0000256" key="11">
    <source>
        <dbReference type="SAM" id="Phobius"/>
    </source>
</evidence>
<keyword evidence="5" id="KW-0479">Metal-binding</keyword>
<dbReference type="CDD" id="cd16454">
    <property type="entry name" value="RING-H2_PA-TM-RING"/>
    <property type="match status" value="1"/>
</dbReference>
<feature type="transmembrane region" description="Helical" evidence="11">
    <location>
        <begin position="220"/>
        <end position="241"/>
    </location>
</feature>
<keyword evidence="8 11" id="KW-1133">Transmembrane helix</keyword>
<dbReference type="SMART" id="SM00184">
    <property type="entry name" value="RING"/>
    <property type="match status" value="1"/>
</dbReference>
<comment type="subcellular location">
    <subcellularLocation>
        <location evidence="1">Endomembrane system</location>
        <topology evidence="1">Multi-pass membrane protein</topology>
    </subcellularLocation>
</comment>
<dbReference type="GO" id="GO:0043161">
    <property type="term" value="P:proteasome-mediated ubiquitin-dependent protein catabolic process"/>
    <property type="evidence" value="ECO:0007669"/>
    <property type="project" value="TreeGrafter"/>
</dbReference>
<dbReference type="InterPro" id="IPR001841">
    <property type="entry name" value="Znf_RING"/>
</dbReference>
<dbReference type="InterPro" id="IPR013083">
    <property type="entry name" value="Znf_RING/FYVE/PHD"/>
</dbReference>
<evidence type="ECO:0000256" key="4">
    <source>
        <dbReference type="ARBA" id="ARBA00022692"/>
    </source>
</evidence>
<evidence type="ECO:0000256" key="5">
    <source>
        <dbReference type="ARBA" id="ARBA00022723"/>
    </source>
</evidence>
<accession>A0A0H5C508</accession>
<keyword evidence="6 10" id="KW-0863">Zinc-finger</keyword>
<evidence type="ECO:0000256" key="9">
    <source>
        <dbReference type="ARBA" id="ARBA00023136"/>
    </source>
</evidence>
<evidence type="ECO:0000259" key="12">
    <source>
        <dbReference type="PROSITE" id="PS50089"/>
    </source>
</evidence>
<evidence type="ECO:0000256" key="2">
    <source>
        <dbReference type="ARBA" id="ARBA00004906"/>
    </source>
</evidence>
<name>A0A0H5C508_CYBJN</name>